<evidence type="ECO:0008006" key="2">
    <source>
        <dbReference type="Google" id="ProtNLM"/>
    </source>
</evidence>
<dbReference type="AlphaFoldDB" id="A0A3B1DC95"/>
<name>A0A3B1DC95_9ZZZZ</name>
<evidence type="ECO:0000313" key="1">
    <source>
        <dbReference type="EMBL" id="VAX36451.1"/>
    </source>
</evidence>
<organism evidence="1">
    <name type="scientific">hydrothermal vent metagenome</name>
    <dbReference type="NCBI Taxonomy" id="652676"/>
    <lineage>
        <taxon>unclassified sequences</taxon>
        <taxon>metagenomes</taxon>
        <taxon>ecological metagenomes</taxon>
    </lineage>
</organism>
<gene>
    <name evidence="1" type="ORF">MNBD_PLANCTO02-484</name>
</gene>
<protein>
    <recommendedName>
        <fullName evidence="2">FlgN protein</fullName>
    </recommendedName>
</protein>
<sequence>MTAAELLPEIEQFLSSLMLKQGEMIKLCEQKTAFLREGKMSELTELSQREAVFVREMQLLLTTRQRLIDMASDLGNQAESLEKIVSTIEDNRARNLLQRMKKSKELSAIIRRETWVHWIIAQKSCQHYGELIDIIAHCGNQAPSYAEGLLDDRSGSPLLDTTA</sequence>
<accession>A0A3B1DC95</accession>
<proteinExistence type="predicted"/>
<dbReference type="Gene3D" id="1.20.58.300">
    <property type="entry name" value="FlgN-like"/>
    <property type="match status" value="1"/>
</dbReference>
<reference evidence="1" key="1">
    <citation type="submission" date="2018-06" db="EMBL/GenBank/DDBJ databases">
        <authorList>
            <person name="Zhirakovskaya E."/>
        </authorList>
    </citation>
    <scope>NUCLEOTIDE SEQUENCE</scope>
</reference>
<dbReference type="EMBL" id="UOGL01000055">
    <property type="protein sequence ID" value="VAX36451.1"/>
    <property type="molecule type" value="Genomic_DNA"/>
</dbReference>